<sequence length="181" mass="20086">MARIRREKPPTSSFDFGPVIVDPTTGEFRYALPVEITEVAAGPNTRATVRRARRADPLNRVEDCTDEMRTAAAIYRQAVEHCESGRGMGPMPWAVDRVQEGRRGDGLGVSLLAQERALSAAEWHRRGVQAMGLQASQGVVHWVVIAGLPLTEYDAVRRWQRHTSRGQLLAALERLVKGYGL</sequence>
<evidence type="ECO:0000313" key="1">
    <source>
        <dbReference type="EMBL" id="CAB4147503.1"/>
    </source>
</evidence>
<dbReference type="EMBL" id="LR796485">
    <property type="protein sequence ID" value="CAB4147503.1"/>
    <property type="molecule type" value="Genomic_DNA"/>
</dbReference>
<evidence type="ECO:0000313" key="4">
    <source>
        <dbReference type="EMBL" id="CAB4218900.1"/>
    </source>
</evidence>
<proteinExistence type="predicted"/>
<dbReference type="EMBL" id="LR797465">
    <property type="protein sequence ID" value="CAB4218900.1"/>
    <property type="molecule type" value="Genomic_DNA"/>
</dbReference>
<evidence type="ECO:0000313" key="2">
    <source>
        <dbReference type="EMBL" id="CAB4178018.1"/>
    </source>
</evidence>
<accession>A0A6J5SUH8</accession>
<organism evidence="4">
    <name type="scientific">uncultured Caudovirales phage</name>
    <dbReference type="NCBI Taxonomy" id="2100421"/>
    <lineage>
        <taxon>Viruses</taxon>
        <taxon>Duplodnaviria</taxon>
        <taxon>Heunggongvirae</taxon>
        <taxon>Uroviricota</taxon>
        <taxon>Caudoviricetes</taxon>
        <taxon>Peduoviridae</taxon>
        <taxon>Maltschvirus</taxon>
        <taxon>Maltschvirus maltsch</taxon>
    </lineage>
</organism>
<name>A0A6J5SUH8_9CAUD</name>
<reference evidence="4" key="1">
    <citation type="submission" date="2020-05" db="EMBL/GenBank/DDBJ databases">
        <authorList>
            <person name="Chiriac C."/>
            <person name="Salcher M."/>
            <person name="Ghai R."/>
            <person name="Kavagutti S V."/>
        </authorList>
    </citation>
    <scope>NUCLEOTIDE SEQUENCE</scope>
</reference>
<dbReference type="EMBL" id="LR797101">
    <property type="protein sequence ID" value="CAB4187119.1"/>
    <property type="molecule type" value="Genomic_DNA"/>
</dbReference>
<dbReference type="EMBL" id="LR796959">
    <property type="protein sequence ID" value="CAB4178018.1"/>
    <property type="molecule type" value="Genomic_DNA"/>
</dbReference>
<gene>
    <name evidence="2" type="ORF">UFOVP1011_20</name>
    <name evidence="3" type="ORF">UFOVP1162_44</name>
    <name evidence="4" type="ORF">UFOVP1611_47</name>
    <name evidence="1" type="ORF">UFOVP504_30</name>
</gene>
<protein>
    <submittedName>
        <fullName evidence="4">Uncharacterized protein</fullName>
    </submittedName>
</protein>
<evidence type="ECO:0000313" key="3">
    <source>
        <dbReference type="EMBL" id="CAB4187119.1"/>
    </source>
</evidence>